<evidence type="ECO:0000313" key="1">
    <source>
        <dbReference type="EMBL" id="KAI1700540.1"/>
    </source>
</evidence>
<accession>A0AAD4MPZ7</accession>
<proteinExistence type="predicted"/>
<dbReference type="EMBL" id="JAKKPZ010000142">
    <property type="protein sequence ID" value="KAI1700540.1"/>
    <property type="molecule type" value="Genomic_DNA"/>
</dbReference>
<protein>
    <submittedName>
        <fullName evidence="1">Leucine Rich Repeat family protein</fullName>
    </submittedName>
</protein>
<evidence type="ECO:0000313" key="2">
    <source>
        <dbReference type="Proteomes" id="UP001201812"/>
    </source>
</evidence>
<keyword evidence="2" id="KW-1185">Reference proteome</keyword>
<name>A0AAD4MPZ7_9BILA</name>
<dbReference type="Gene3D" id="3.80.10.10">
    <property type="entry name" value="Ribonuclease Inhibitor"/>
    <property type="match status" value="1"/>
</dbReference>
<reference evidence="1" key="1">
    <citation type="submission" date="2022-01" db="EMBL/GenBank/DDBJ databases">
        <title>Genome Sequence Resource for Two Populations of Ditylenchus destructor, the Migratory Endoparasitic Phytonematode.</title>
        <authorList>
            <person name="Zhang H."/>
            <person name="Lin R."/>
            <person name="Xie B."/>
        </authorList>
    </citation>
    <scope>NUCLEOTIDE SEQUENCE</scope>
    <source>
        <strain evidence="1">BazhouSP</strain>
    </source>
</reference>
<dbReference type="AlphaFoldDB" id="A0AAD4MPZ7"/>
<organism evidence="1 2">
    <name type="scientific">Ditylenchus destructor</name>
    <dbReference type="NCBI Taxonomy" id="166010"/>
    <lineage>
        <taxon>Eukaryota</taxon>
        <taxon>Metazoa</taxon>
        <taxon>Ecdysozoa</taxon>
        <taxon>Nematoda</taxon>
        <taxon>Chromadorea</taxon>
        <taxon>Rhabditida</taxon>
        <taxon>Tylenchina</taxon>
        <taxon>Tylenchomorpha</taxon>
        <taxon>Sphaerularioidea</taxon>
        <taxon>Anguinidae</taxon>
        <taxon>Anguininae</taxon>
        <taxon>Ditylenchus</taxon>
    </lineage>
</organism>
<comment type="caution">
    <text evidence="1">The sequence shown here is derived from an EMBL/GenBank/DDBJ whole genome shotgun (WGS) entry which is preliminary data.</text>
</comment>
<dbReference type="InterPro" id="IPR032675">
    <property type="entry name" value="LRR_dom_sf"/>
</dbReference>
<dbReference type="SUPFAM" id="SSF52047">
    <property type="entry name" value="RNI-like"/>
    <property type="match status" value="1"/>
</dbReference>
<gene>
    <name evidence="1" type="ORF">DdX_16648</name>
</gene>
<sequence>MREDKPLRAPSLLELSANVVARDDGSLLYEKCSRVPSSSSPVPNSSFRYAKNAVVELPMIAADVVVKHVCKNLRSESSPTETVAKNLRPFLQGERQPLGRLDLSGVNISDRTLAELLAAQQSTLTSLDLSHTTGLNSAGVCSILTDLKVGALMLSSLKVTTATCYESRASD</sequence>
<dbReference type="Proteomes" id="UP001201812">
    <property type="component" value="Unassembled WGS sequence"/>
</dbReference>